<dbReference type="RefSeq" id="WP_264778514.1">
    <property type="nucleotide sequence ID" value="NZ_AP026562.1"/>
</dbReference>
<dbReference type="EMBL" id="AP026562">
    <property type="protein sequence ID" value="BDP44158.1"/>
    <property type="molecule type" value="Genomic_DNA"/>
</dbReference>
<name>A0ABM8AKA5_9DEIO</name>
<reference evidence="2" key="1">
    <citation type="submission" date="2022-07" db="EMBL/GenBank/DDBJ databases">
        <title>Complete Genome Sequence of the Radioresistant Bacterium Deinococcus aetherius ST0316, Isolated from the Air Dust collected in Lower Stratosphere above Japan.</title>
        <authorList>
            <person name="Satoh K."/>
            <person name="Hagiwara K."/>
            <person name="Katsumata K."/>
            <person name="Kubo A."/>
            <person name="Yokobori S."/>
            <person name="Yamagishi A."/>
            <person name="Oono Y."/>
            <person name="Narumi I."/>
        </authorList>
    </citation>
    <scope>NUCLEOTIDE SEQUENCE</scope>
    <source>
        <strain evidence="2">ST0316</strain>
        <plasmid evidence="2">pDAETH-2</plasmid>
    </source>
</reference>
<feature type="signal peptide" evidence="1">
    <location>
        <begin position="1"/>
        <end position="19"/>
    </location>
</feature>
<accession>A0ABM8AKA5</accession>
<evidence type="ECO:0000256" key="1">
    <source>
        <dbReference type="SAM" id="SignalP"/>
    </source>
</evidence>
<geneLocation type="plasmid" evidence="2 3">
    <name>pDAETH-2</name>
</geneLocation>
<keyword evidence="1" id="KW-0732">Signal</keyword>
<dbReference type="Proteomes" id="UP001064971">
    <property type="component" value="Plasmid pDAETH-2"/>
</dbReference>
<keyword evidence="2" id="KW-0614">Plasmid</keyword>
<feature type="chain" id="PRO_5047158627" description="Outer membrane protein assembly factor BamA" evidence="1">
    <location>
        <begin position="20"/>
        <end position="268"/>
    </location>
</feature>
<protein>
    <recommendedName>
        <fullName evidence="4">Outer membrane protein assembly factor BamA</fullName>
    </recommendedName>
</protein>
<evidence type="ECO:0000313" key="2">
    <source>
        <dbReference type="EMBL" id="BDP44158.1"/>
    </source>
</evidence>
<keyword evidence="3" id="KW-1185">Reference proteome</keyword>
<gene>
    <name evidence="2" type="ORF">DAETH_41270</name>
</gene>
<sequence length="268" mass="30099">MRFLPLAALLLLAPVAAQTTGERLLSGTTFELPWGIYQGGLTNLYDGETRLRLSAPQGVRVLGTRYNPETHGALVAYRGTLSPREALAFAVNQLQRQGFELTIRAYPDPGQARALLRRNELLMEVRITRGDQGVTRALYLFRNGELPERLLVDQAPDFLRVYAAPVDLQTVQVERGRVILTPPGDVLIDVTSYRDGVASLQFYGNFSLEQLKDFYLPFFKAQGFVEIGTVREDDREVSFQFGRGDERLTVELEAETTDAARVDLRYGR</sequence>
<organism evidence="2 3">
    <name type="scientific">Deinococcus aetherius</name>
    <dbReference type="NCBI Taxonomy" id="200252"/>
    <lineage>
        <taxon>Bacteria</taxon>
        <taxon>Thermotogati</taxon>
        <taxon>Deinococcota</taxon>
        <taxon>Deinococci</taxon>
        <taxon>Deinococcales</taxon>
        <taxon>Deinococcaceae</taxon>
        <taxon>Deinococcus</taxon>
    </lineage>
</organism>
<evidence type="ECO:0000313" key="3">
    <source>
        <dbReference type="Proteomes" id="UP001064971"/>
    </source>
</evidence>
<proteinExistence type="predicted"/>
<evidence type="ECO:0008006" key="4">
    <source>
        <dbReference type="Google" id="ProtNLM"/>
    </source>
</evidence>